<dbReference type="Proteomes" id="UP001139721">
    <property type="component" value="Unassembled WGS sequence"/>
</dbReference>
<dbReference type="EC" id="2.7.13.3" evidence="2"/>
<dbReference type="GO" id="GO:0004673">
    <property type="term" value="F:protein histidine kinase activity"/>
    <property type="evidence" value="ECO:0007669"/>
    <property type="project" value="UniProtKB-EC"/>
</dbReference>
<feature type="transmembrane region" description="Helical" evidence="3">
    <location>
        <begin position="235"/>
        <end position="254"/>
    </location>
</feature>
<evidence type="ECO:0000256" key="4">
    <source>
        <dbReference type="SAM" id="Coils"/>
    </source>
</evidence>
<name>A0A9X2CZ90_9GAMM</name>
<proteinExistence type="predicted"/>
<dbReference type="SMART" id="SM00387">
    <property type="entry name" value="HATPase_c"/>
    <property type="match status" value="1"/>
</dbReference>
<evidence type="ECO:0000313" key="8">
    <source>
        <dbReference type="Proteomes" id="UP001139721"/>
    </source>
</evidence>
<feature type="transmembrane region" description="Helical" evidence="3">
    <location>
        <begin position="188"/>
        <end position="215"/>
    </location>
</feature>
<dbReference type="SUPFAM" id="SSF55874">
    <property type="entry name" value="ATPase domain of HSP90 chaperone/DNA topoisomerase II/histidine kinase"/>
    <property type="match status" value="1"/>
</dbReference>
<accession>A0A9X2CZ90</accession>
<dbReference type="InterPro" id="IPR004358">
    <property type="entry name" value="Sig_transdc_His_kin-like_C"/>
</dbReference>
<dbReference type="AlphaFoldDB" id="A0A9X2CZ90"/>
<dbReference type="PROSITE" id="PS50109">
    <property type="entry name" value="HIS_KIN"/>
    <property type="match status" value="1"/>
</dbReference>
<dbReference type="GO" id="GO:0016020">
    <property type="term" value="C:membrane"/>
    <property type="evidence" value="ECO:0007669"/>
    <property type="project" value="UniProtKB-UniRule"/>
</dbReference>
<comment type="catalytic activity">
    <reaction evidence="1">
        <text>ATP + protein L-histidine = ADP + protein N-phospho-L-histidine.</text>
        <dbReference type="EC" id="2.7.13.3"/>
    </reaction>
</comment>
<feature type="domain" description="Histidine kinase" evidence="5">
    <location>
        <begin position="313"/>
        <end position="535"/>
    </location>
</feature>
<dbReference type="Pfam" id="PF02518">
    <property type="entry name" value="HATPase_c"/>
    <property type="match status" value="1"/>
</dbReference>
<dbReference type="Gene3D" id="3.30.565.10">
    <property type="entry name" value="Histidine kinase-like ATPase, C-terminal domain"/>
    <property type="match status" value="1"/>
</dbReference>
<evidence type="ECO:0000259" key="5">
    <source>
        <dbReference type="PROSITE" id="PS50109"/>
    </source>
</evidence>
<reference evidence="7" key="1">
    <citation type="submission" date="2021-11" db="EMBL/GenBank/DDBJ databases">
        <title>Legionella maioricencis sp. nov., a new species isolated from hot water samples in Mallorca.</title>
        <authorList>
            <person name="Crespi S."/>
            <person name="Drasar V."/>
            <person name="Salva-Serra F."/>
            <person name="Jaen-Luchoro D."/>
            <person name="Pineiro-Iglesias B."/>
            <person name="Aliaga F."/>
            <person name="Fernandez-Juarez V."/>
            <person name="Coll G."/>
            <person name="Moore E.R.B."/>
            <person name="Bennasar-Figueras A."/>
        </authorList>
    </citation>
    <scope>NUCLEOTIDE SEQUENCE</scope>
    <source>
        <strain evidence="7">HCPI-6</strain>
    </source>
</reference>
<feature type="transmembrane region" description="Helical" evidence="3">
    <location>
        <begin position="153"/>
        <end position="176"/>
    </location>
</feature>
<keyword evidence="8" id="KW-1185">Reference proteome</keyword>
<evidence type="ECO:0000256" key="1">
    <source>
        <dbReference type="ARBA" id="ARBA00000085"/>
    </source>
</evidence>
<comment type="caution">
    <text evidence="7">The sequence shown here is derived from an EMBL/GenBank/DDBJ whole genome shotgun (WGS) entry which is preliminary data.</text>
</comment>
<feature type="transmembrane region" description="Helical" evidence="3">
    <location>
        <begin position="56"/>
        <end position="82"/>
    </location>
</feature>
<keyword evidence="3" id="KW-1133">Transmembrane helix</keyword>
<dbReference type="InterPro" id="IPR036890">
    <property type="entry name" value="HATPase_C_sf"/>
</dbReference>
<evidence type="ECO:0000313" key="7">
    <source>
        <dbReference type="EMBL" id="MCL9683503.1"/>
    </source>
</evidence>
<feature type="coiled-coil region" evidence="4">
    <location>
        <begin position="343"/>
        <end position="370"/>
    </location>
</feature>
<feature type="domain" description="MHYT" evidence="6">
    <location>
        <begin position="20"/>
        <end position="216"/>
    </location>
</feature>
<dbReference type="PANTHER" id="PTHR35152">
    <property type="entry name" value="DOMAIN SIGNALLING PROTEIN, PUTATIVE (AFU_ORTHOLOGUE AFUA_5G11310)-RELATED"/>
    <property type="match status" value="1"/>
</dbReference>
<dbReference type="InterPro" id="IPR005467">
    <property type="entry name" value="His_kinase_dom"/>
</dbReference>
<protein>
    <recommendedName>
        <fullName evidence="2">histidine kinase</fullName>
        <ecNumber evidence="2">2.7.13.3</ecNumber>
    </recommendedName>
</protein>
<feature type="transmembrane region" description="Helical" evidence="3">
    <location>
        <begin position="120"/>
        <end position="141"/>
    </location>
</feature>
<dbReference type="EMBL" id="JAJKBJ010000004">
    <property type="protein sequence ID" value="MCL9683503.1"/>
    <property type="molecule type" value="Genomic_DNA"/>
</dbReference>
<dbReference type="PANTHER" id="PTHR35152:SF1">
    <property type="entry name" value="DOMAIN SIGNALLING PROTEIN, PUTATIVE (AFU_ORTHOLOGUE AFUA_5G11310)-RELATED"/>
    <property type="match status" value="1"/>
</dbReference>
<dbReference type="InterPro" id="IPR003594">
    <property type="entry name" value="HATPase_dom"/>
</dbReference>
<evidence type="ECO:0000256" key="3">
    <source>
        <dbReference type="PROSITE-ProRule" id="PRU00244"/>
    </source>
</evidence>
<evidence type="ECO:0000259" key="6">
    <source>
        <dbReference type="PROSITE" id="PS50924"/>
    </source>
</evidence>
<dbReference type="PRINTS" id="PR00344">
    <property type="entry name" value="BCTRLSENSOR"/>
</dbReference>
<keyword evidence="4" id="KW-0175">Coiled coil</keyword>
<feature type="transmembrane region" description="Helical" evidence="3">
    <location>
        <begin position="20"/>
        <end position="44"/>
    </location>
</feature>
<feature type="transmembrane region" description="Helical" evidence="3">
    <location>
        <begin position="94"/>
        <end position="113"/>
    </location>
</feature>
<keyword evidence="3" id="KW-0812">Transmembrane</keyword>
<sequence>MFAQFFQTLPIPQDQLTGTYSIRLVVLSFLVATAASYVALDVTYRMRDVSISKFESFLWLIGGSLAMGAGIWSMHFIGMLAFIMPMPMLYDPTLTGLSIVVAIIASGLALSLLRPKNIKLLYLILGGIVMGFAIAAMHYTGMAAMSISMNIHYLPNVFILSILIAIFASEAALYLAIKSTQADIKNRFLLKIISALIMGAAICGMHYTGMAAAIFTPLSTMPNMGVGENPDSMSVMIAIVTIFILGIAITISSFKEVLTEKSVKIARQSGMAEVASSVLHNVGNVLNSVNVSSSLIKDHLRKIDIQKLADVNNLIHEHQHDLGTFISSDPRGSRLPNYLSLLTNKWQTEYNSLIEEINRLEQNIQHIKEIIALQQSFSGIISFSELISIEKLIDEALTLAGINFSRHKIIVNKEYIKFKKIHVDKLKLTQVLINLIYNAKEAVIESRNKEKIIRIKAGPIDESSFFIQVIDNGIGIEKAHQSQIFSYGYTTKKSGHGFGLHSSIIAINEMKGSLEVASEGVNKGATFTIKLPYKAT</sequence>
<keyword evidence="3" id="KW-0472">Membrane</keyword>
<dbReference type="RefSeq" id="WP_250421010.1">
    <property type="nucleotide sequence ID" value="NZ_JAJKBJ010000004.1"/>
</dbReference>
<dbReference type="Pfam" id="PF03707">
    <property type="entry name" value="MHYT"/>
    <property type="match status" value="2"/>
</dbReference>
<dbReference type="InterPro" id="IPR005330">
    <property type="entry name" value="MHYT_dom"/>
</dbReference>
<organism evidence="7 8">
    <name type="scientific">Legionella maioricensis</name>
    <dbReference type="NCBI Taxonomy" id="2896528"/>
    <lineage>
        <taxon>Bacteria</taxon>
        <taxon>Pseudomonadati</taxon>
        <taxon>Pseudomonadota</taxon>
        <taxon>Gammaproteobacteria</taxon>
        <taxon>Legionellales</taxon>
        <taxon>Legionellaceae</taxon>
        <taxon>Legionella</taxon>
    </lineage>
</organism>
<dbReference type="PROSITE" id="PS50924">
    <property type="entry name" value="MHYT"/>
    <property type="match status" value="1"/>
</dbReference>
<gene>
    <name evidence="7" type="ORF">LOX96_05320</name>
</gene>
<evidence type="ECO:0000256" key="2">
    <source>
        <dbReference type="ARBA" id="ARBA00012438"/>
    </source>
</evidence>